<gene>
    <name evidence="4" type="primary">FAM216A</name>
</gene>
<evidence type="ECO:0000313" key="3">
    <source>
        <dbReference type="Proteomes" id="UP000515165"/>
    </source>
</evidence>
<reference evidence="4" key="1">
    <citation type="submission" date="2025-08" db="UniProtKB">
        <authorList>
            <consortium name="RefSeq"/>
        </authorList>
    </citation>
    <scope>IDENTIFICATION</scope>
    <source>
        <tissue evidence="4">Blood</tissue>
    </source>
</reference>
<dbReference type="PANTHER" id="PTHR16476:SF1">
    <property type="entry name" value="PROTEIN FAM216A"/>
    <property type="match status" value="1"/>
</dbReference>
<protein>
    <submittedName>
        <fullName evidence="4">Protein FAM216A isoform X1</fullName>
    </submittedName>
</protein>
<dbReference type="InterPro" id="IPR029373">
    <property type="entry name" value="FAM216"/>
</dbReference>
<dbReference type="RefSeq" id="XP_027432745.1">
    <property type="nucleotide sequence ID" value="XM_027576944.1"/>
</dbReference>
<accession>A0A6J2BL90</accession>
<dbReference type="Pfam" id="PF15107">
    <property type="entry name" value="FAM216B"/>
    <property type="match status" value="1"/>
</dbReference>
<name>A0A6J2BL90_ZALCA</name>
<dbReference type="GeneID" id="113913010"/>
<evidence type="ECO:0000256" key="2">
    <source>
        <dbReference type="SAM" id="MobiDB-lite"/>
    </source>
</evidence>
<evidence type="ECO:0000256" key="1">
    <source>
        <dbReference type="ARBA" id="ARBA00008615"/>
    </source>
</evidence>
<dbReference type="PANTHER" id="PTHR16476">
    <property type="entry name" value="FAMILY WITH SEQUENCE SIMILARITY 216 MEMBER A"/>
    <property type="match status" value="1"/>
</dbReference>
<feature type="region of interest" description="Disordered" evidence="2">
    <location>
        <begin position="1"/>
        <end position="40"/>
    </location>
</feature>
<organism evidence="3 4">
    <name type="scientific">Zalophus californianus</name>
    <name type="common">California sealion</name>
    <dbReference type="NCBI Taxonomy" id="9704"/>
    <lineage>
        <taxon>Eukaryota</taxon>
        <taxon>Metazoa</taxon>
        <taxon>Chordata</taxon>
        <taxon>Craniata</taxon>
        <taxon>Vertebrata</taxon>
        <taxon>Euteleostomi</taxon>
        <taxon>Mammalia</taxon>
        <taxon>Eutheria</taxon>
        <taxon>Laurasiatheria</taxon>
        <taxon>Carnivora</taxon>
        <taxon>Caniformia</taxon>
        <taxon>Pinnipedia</taxon>
        <taxon>Otariidae</taxon>
        <taxon>Zalophus</taxon>
    </lineage>
</organism>
<feature type="compositionally biased region" description="Gly residues" evidence="2">
    <location>
        <begin position="24"/>
        <end position="33"/>
    </location>
</feature>
<dbReference type="OrthoDB" id="5980156at2759"/>
<sequence>MPGQGPVSDWTECSSSAEPPAVAGTGGGGGGSAGHSYQNSKGIDRIKDGHKVNTHIAKLQELWKTPQIQAIHIPKSMTDASFLKHPDLTTGQKRYLCSIAKIYNANYLRTLMRRQYMHVIQHSSQKPGFLTHHKSRLSSRSSQKQHYPCTTWRHQLERVDSGPPNMAVAPAPEMILQHSLWRPARNKEGLKTGYASKTRCKSLKIFRKPGKLFMQSEDIKNVECDLLLILQMSMKYSFCFHLKEHTAQGSKIQVSTNDSESYMNEEKKEEDLLNKCMQSMSIEEQGEHLM</sequence>
<keyword evidence="3" id="KW-1185">Reference proteome</keyword>
<dbReference type="AlphaFoldDB" id="A0A6J2BL90"/>
<evidence type="ECO:0000313" key="4">
    <source>
        <dbReference type="RefSeq" id="XP_027432745.1"/>
    </source>
</evidence>
<dbReference type="Proteomes" id="UP000515165">
    <property type="component" value="Chromosome 14"/>
</dbReference>
<proteinExistence type="inferred from homology"/>
<dbReference type="CTD" id="29902"/>
<comment type="similarity">
    <text evidence="1">Belongs to the FAM216 family.</text>
</comment>
<dbReference type="KEGG" id="zca:113913010"/>